<dbReference type="AlphaFoldDB" id="A0A840UVU3"/>
<gene>
    <name evidence="1" type="ORF">HNR46_000123</name>
</gene>
<dbReference type="RefSeq" id="WP_184014795.1">
    <property type="nucleotide sequence ID" value="NZ_JACHFD010000001.1"/>
</dbReference>
<keyword evidence="2" id="KW-1185">Reference proteome</keyword>
<dbReference type="EMBL" id="JACHFD010000001">
    <property type="protein sequence ID" value="MBB5349902.1"/>
    <property type="molecule type" value="Genomic_DNA"/>
</dbReference>
<evidence type="ECO:0000313" key="1">
    <source>
        <dbReference type="EMBL" id="MBB5349902.1"/>
    </source>
</evidence>
<reference evidence="1 2" key="1">
    <citation type="submission" date="2020-08" db="EMBL/GenBank/DDBJ databases">
        <title>Genomic Encyclopedia of Type Strains, Phase IV (KMG-IV): sequencing the most valuable type-strain genomes for metagenomic binning, comparative biology and taxonomic classification.</title>
        <authorList>
            <person name="Goeker M."/>
        </authorList>
    </citation>
    <scope>NUCLEOTIDE SEQUENCE [LARGE SCALE GENOMIC DNA]</scope>
    <source>
        <strain evidence="1 2">YC6886</strain>
    </source>
</reference>
<comment type="caution">
    <text evidence="1">The sequence shown here is derived from an EMBL/GenBank/DDBJ whole genome shotgun (WGS) entry which is preliminary data.</text>
</comment>
<name>A0A840UVU3_9BACT</name>
<organism evidence="1 2">
    <name type="scientific">Haloferula luteola</name>
    <dbReference type="NCBI Taxonomy" id="595692"/>
    <lineage>
        <taxon>Bacteria</taxon>
        <taxon>Pseudomonadati</taxon>
        <taxon>Verrucomicrobiota</taxon>
        <taxon>Verrucomicrobiia</taxon>
        <taxon>Verrucomicrobiales</taxon>
        <taxon>Verrucomicrobiaceae</taxon>
        <taxon>Haloferula</taxon>
    </lineage>
</organism>
<evidence type="ECO:0000313" key="2">
    <source>
        <dbReference type="Proteomes" id="UP000557717"/>
    </source>
</evidence>
<accession>A0A840UVU3</accession>
<dbReference type="Proteomes" id="UP000557717">
    <property type="component" value="Unassembled WGS sequence"/>
</dbReference>
<proteinExistence type="predicted"/>
<sequence>MRNGFRSKTPAGVSLVETVVAVAVLAVAIPLSLAAMTKAGDETRVARAETRAPAIAEYVKMELEQARSGTSAVYGKLDEFPVLSEGSGAKPLGFSRDGSLIGPLGDDEYENGVRPTAGQEEVYFVALATTRTTERGTLVTVKIAHPAIRAAKKRKEVSFHTLLP</sequence>
<protein>
    <submittedName>
        <fullName evidence="1">Tfp pilus assembly protein FimT</fullName>
    </submittedName>
</protein>